<evidence type="ECO:0000313" key="2">
    <source>
        <dbReference type="EMBL" id="KAB1644842.1"/>
    </source>
</evidence>
<keyword evidence="3" id="KW-1185">Reference proteome</keyword>
<evidence type="ECO:0000259" key="1">
    <source>
        <dbReference type="PROSITE" id="PS51186"/>
    </source>
</evidence>
<accession>A0A7J5BG26</accession>
<sequence>MHLNGESTSFTFRRPTEADHLAMVSAIPAWWGTPNATELASLLPRLFVQHFSGTSTLVEDDSGALAGFLVGFQSQDRPEVAYIHFVGIHPDHRKAGLARQLYERFFAEIRAKGCTEVNCVTSVGNLRSQAFHRAMGFESLGNREYDIDGTRVLGWANYDSPGEHRVAFTRQL</sequence>
<dbReference type="CDD" id="cd04301">
    <property type="entry name" value="NAT_SF"/>
    <property type="match status" value="1"/>
</dbReference>
<dbReference type="Proteomes" id="UP000433493">
    <property type="component" value="Unassembled WGS sequence"/>
</dbReference>
<dbReference type="EMBL" id="WBKB01000001">
    <property type="protein sequence ID" value="KAB1644842.1"/>
    <property type="molecule type" value="Genomic_DNA"/>
</dbReference>
<reference evidence="2 3" key="1">
    <citation type="submission" date="2019-09" db="EMBL/GenBank/DDBJ databases">
        <title>Phylogeny of genus Pseudoclavibacter and closely related genus.</title>
        <authorList>
            <person name="Li Y."/>
        </authorList>
    </citation>
    <scope>NUCLEOTIDE SEQUENCE [LARGE SCALE GENOMIC DNA]</scope>
    <source>
        <strain evidence="2 3">KCTC 13959</strain>
    </source>
</reference>
<dbReference type="PANTHER" id="PTHR43072:SF36">
    <property type="entry name" value="RIBOSOMAL-PROTEIN-ALANINE ACETYLTRANSFERASE"/>
    <property type="match status" value="1"/>
</dbReference>
<dbReference type="PANTHER" id="PTHR43072">
    <property type="entry name" value="N-ACETYLTRANSFERASE"/>
    <property type="match status" value="1"/>
</dbReference>
<dbReference type="OrthoDB" id="8593648at2"/>
<dbReference type="InterPro" id="IPR017255">
    <property type="entry name" value="AcTrfase_GNAT_prd"/>
</dbReference>
<gene>
    <name evidence="2" type="ORF">F8O05_00765</name>
</gene>
<keyword evidence="2" id="KW-0808">Transferase</keyword>
<name>A0A7J5BG26_9MICO</name>
<protein>
    <submittedName>
        <fullName evidence="2">GNAT family N-acetyltransferase</fullName>
    </submittedName>
</protein>
<dbReference type="RefSeq" id="WP_158050855.1">
    <property type="nucleotide sequence ID" value="NZ_WBKB01000001.1"/>
</dbReference>
<dbReference type="SUPFAM" id="SSF55729">
    <property type="entry name" value="Acyl-CoA N-acyltransferases (Nat)"/>
    <property type="match status" value="1"/>
</dbReference>
<dbReference type="InterPro" id="IPR000182">
    <property type="entry name" value="GNAT_dom"/>
</dbReference>
<dbReference type="Pfam" id="PF00583">
    <property type="entry name" value="Acetyltransf_1"/>
    <property type="match status" value="1"/>
</dbReference>
<dbReference type="PROSITE" id="PS51186">
    <property type="entry name" value="GNAT"/>
    <property type="match status" value="1"/>
</dbReference>
<proteinExistence type="predicted"/>
<comment type="caution">
    <text evidence="2">The sequence shown here is derived from an EMBL/GenBank/DDBJ whole genome shotgun (WGS) entry which is preliminary data.</text>
</comment>
<dbReference type="InterPro" id="IPR016181">
    <property type="entry name" value="Acyl_CoA_acyltransferase"/>
</dbReference>
<evidence type="ECO:0000313" key="3">
    <source>
        <dbReference type="Proteomes" id="UP000433493"/>
    </source>
</evidence>
<dbReference type="AlphaFoldDB" id="A0A7J5BG26"/>
<organism evidence="2 3">
    <name type="scientific">Gulosibacter chungangensis</name>
    <dbReference type="NCBI Taxonomy" id="979746"/>
    <lineage>
        <taxon>Bacteria</taxon>
        <taxon>Bacillati</taxon>
        <taxon>Actinomycetota</taxon>
        <taxon>Actinomycetes</taxon>
        <taxon>Micrococcales</taxon>
        <taxon>Microbacteriaceae</taxon>
        <taxon>Gulosibacter</taxon>
    </lineage>
</organism>
<dbReference type="GO" id="GO:0016747">
    <property type="term" value="F:acyltransferase activity, transferring groups other than amino-acyl groups"/>
    <property type="evidence" value="ECO:0007669"/>
    <property type="project" value="InterPro"/>
</dbReference>
<dbReference type="Gene3D" id="3.40.630.30">
    <property type="match status" value="1"/>
</dbReference>
<feature type="domain" description="N-acetyltransferase" evidence="1">
    <location>
        <begin position="10"/>
        <end position="159"/>
    </location>
</feature>
<dbReference type="PIRSF" id="PIRSF037663">
    <property type="entry name" value="Acetyltransf_GNAT_prd"/>
    <property type="match status" value="1"/>
</dbReference>